<evidence type="ECO:0008006" key="3">
    <source>
        <dbReference type="Google" id="ProtNLM"/>
    </source>
</evidence>
<dbReference type="EMBL" id="MEIA01000090">
    <property type="protein sequence ID" value="OJF14653.1"/>
    <property type="molecule type" value="Genomic_DNA"/>
</dbReference>
<evidence type="ECO:0000313" key="2">
    <source>
        <dbReference type="Proteomes" id="UP000182486"/>
    </source>
</evidence>
<reference evidence="1 2" key="1">
    <citation type="submission" date="2016-09" db="EMBL/GenBank/DDBJ databases">
        <title>Couchioplanes caeruleus draft genome sequence.</title>
        <authorList>
            <person name="Sheehan J."/>
            <person name="Caffrey P."/>
        </authorList>
    </citation>
    <scope>NUCLEOTIDE SEQUENCE [LARGE SCALE GENOMIC DNA]</scope>
    <source>
        <strain evidence="1 2">DSM 43634</strain>
    </source>
</reference>
<protein>
    <recommendedName>
        <fullName evidence="3">GH26 domain-containing protein</fullName>
    </recommendedName>
</protein>
<proteinExistence type="predicted"/>
<dbReference type="AlphaFoldDB" id="A0A1K0FP82"/>
<keyword evidence="2" id="KW-1185">Reference proteome</keyword>
<gene>
    <name evidence="1" type="ORF">BG844_08400</name>
</gene>
<sequence length="66" mass="7288">MAGAHKAEWIASLGPWMREHPNVIGMIWTQAPPPHSSADWRFNDTPGNLKAFKKSLVPYLGCLSGD</sequence>
<evidence type="ECO:0000313" key="1">
    <source>
        <dbReference type="EMBL" id="OJF14653.1"/>
    </source>
</evidence>
<dbReference type="Proteomes" id="UP000182486">
    <property type="component" value="Unassembled WGS sequence"/>
</dbReference>
<comment type="caution">
    <text evidence="1">The sequence shown here is derived from an EMBL/GenBank/DDBJ whole genome shotgun (WGS) entry which is preliminary data.</text>
</comment>
<organism evidence="1 2">
    <name type="scientific">Couchioplanes caeruleus subsp. caeruleus</name>
    <dbReference type="NCBI Taxonomy" id="56427"/>
    <lineage>
        <taxon>Bacteria</taxon>
        <taxon>Bacillati</taxon>
        <taxon>Actinomycetota</taxon>
        <taxon>Actinomycetes</taxon>
        <taxon>Micromonosporales</taxon>
        <taxon>Micromonosporaceae</taxon>
        <taxon>Couchioplanes</taxon>
    </lineage>
</organism>
<name>A0A1K0FP82_9ACTN</name>
<accession>A0A1K0FP82</accession>